<evidence type="ECO:0000256" key="1">
    <source>
        <dbReference type="SAM" id="MobiDB-lite"/>
    </source>
</evidence>
<protein>
    <submittedName>
        <fullName evidence="3">Uncharacterized protein</fullName>
    </submittedName>
</protein>
<feature type="compositionally biased region" description="Basic and acidic residues" evidence="1">
    <location>
        <begin position="12"/>
        <end position="21"/>
    </location>
</feature>
<reference evidence="3 4" key="1">
    <citation type="submission" date="2016-04" db="EMBL/GenBank/DDBJ databases">
        <title>Genome analyses suggest a sexual origin of heterokaryosis in a supposedly ancient asexual fungus.</title>
        <authorList>
            <person name="Ropars J."/>
            <person name="Sedzielewska K."/>
            <person name="Noel J."/>
            <person name="Charron P."/>
            <person name="Farinelli L."/>
            <person name="Marton T."/>
            <person name="Kruger M."/>
            <person name="Pelin A."/>
            <person name="Brachmann A."/>
            <person name="Corradi N."/>
        </authorList>
    </citation>
    <scope>NUCLEOTIDE SEQUENCE [LARGE SCALE GENOMIC DNA]</scope>
    <source>
        <strain evidence="3 4">A5</strain>
    </source>
</reference>
<name>A0A2N0NIV9_9GLOM</name>
<reference evidence="3 4" key="2">
    <citation type="submission" date="2017-09" db="EMBL/GenBank/DDBJ databases">
        <title>Extensive intraspecific genome diversity in a model arbuscular mycorrhizal fungus.</title>
        <authorList>
            <person name="Chen E.C."/>
            <person name="Morin E."/>
            <person name="Beaudet D."/>
            <person name="Noel J."/>
            <person name="Ndikumana S."/>
            <person name="Charron P."/>
            <person name="St-Onge C."/>
            <person name="Giorgi J."/>
            <person name="Grigoriev I.V."/>
            <person name="Roux C."/>
            <person name="Martin F.M."/>
            <person name="Corradi N."/>
        </authorList>
    </citation>
    <scope>NUCLEOTIDE SEQUENCE [LARGE SCALE GENOMIC DNA]</scope>
    <source>
        <strain evidence="3 4">A5</strain>
    </source>
</reference>
<dbReference type="EMBL" id="LLXJ01005947">
    <property type="protein sequence ID" value="PKB94510.1"/>
    <property type="molecule type" value="Genomic_DNA"/>
</dbReference>
<organism evidence="3 4">
    <name type="scientific">Rhizophagus irregularis</name>
    <dbReference type="NCBI Taxonomy" id="588596"/>
    <lineage>
        <taxon>Eukaryota</taxon>
        <taxon>Fungi</taxon>
        <taxon>Fungi incertae sedis</taxon>
        <taxon>Mucoromycota</taxon>
        <taxon>Glomeromycotina</taxon>
        <taxon>Glomeromycetes</taxon>
        <taxon>Glomerales</taxon>
        <taxon>Glomeraceae</taxon>
        <taxon>Rhizophagus</taxon>
    </lineage>
</organism>
<dbReference type="Proteomes" id="UP000232722">
    <property type="component" value="Unassembled WGS sequence"/>
</dbReference>
<feature type="region of interest" description="Disordered" evidence="1">
    <location>
        <begin position="1"/>
        <end position="30"/>
    </location>
</feature>
<evidence type="ECO:0000313" key="2">
    <source>
        <dbReference type="EMBL" id="PKB92899.1"/>
    </source>
</evidence>
<evidence type="ECO:0000313" key="3">
    <source>
        <dbReference type="EMBL" id="PKB94510.1"/>
    </source>
</evidence>
<dbReference type="AlphaFoldDB" id="A0A2N0NIV9"/>
<accession>A0A2N0NIV9</accession>
<evidence type="ECO:0000313" key="4">
    <source>
        <dbReference type="Proteomes" id="UP000232722"/>
    </source>
</evidence>
<feature type="compositionally biased region" description="Polar residues" evidence="1">
    <location>
        <begin position="1"/>
        <end position="11"/>
    </location>
</feature>
<sequence length="63" mass="7253">MDGNDLSNDSNTTRRFERNNDGDANVETESQENIQVLDNYTSFHAKIDQINSIFLLILMTLME</sequence>
<gene>
    <name evidence="3" type="ORF">RhiirA5_507583</name>
    <name evidence="2" type="ORF">RhiirA5_508139</name>
</gene>
<comment type="caution">
    <text evidence="3">The sequence shown here is derived from an EMBL/GenBank/DDBJ whole genome shotgun (WGS) entry which is preliminary data.</text>
</comment>
<proteinExistence type="predicted"/>
<dbReference type="EMBL" id="LLXJ01009540">
    <property type="protein sequence ID" value="PKB92899.1"/>
    <property type="molecule type" value="Genomic_DNA"/>
</dbReference>